<dbReference type="InterPro" id="IPR037185">
    <property type="entry name" value="EmrE-like"/>
</dbReference>
<keyword evidence="5 6" id="KW-0472">Membrane</keyword>
<dbReference type="PANTHER" id="PTHR32322">
    <property type="entry name" value="INNER MEMBRANE TRANSPORTER"/>
    <property type="match status" value="1"/>
</dbReference>
<feature type="transmembrane region" description="Helical" evidence="6">
    <location>
        <begin position="148"/>
        <end position="168"/>
    </location>
</feature>
<name>A0A4P8IVK7_9BURK</name>
<feature type="domain" description="EamA" evidence="7">
    <location>
        <begin position="16"/>
        <end position="138"/>
    </location>
</feature>
<evidence type="ECO:0000256" key="1">
    <source>
        <dbReference type="ARBA" id="ARBA00004141"/>
    </source>
</evidence>
<dbReference type="OrthoDB" id="9809509at2"/>
<sequence length="289" mass="30619">MASLRAAFAAYGATSLFVLLWSSGAVFAELGVQHAPAFAFLVLRFALASSVLAVFGVWRQRWLPARGTRLQVAGTGALITGGYAICYLLSLARGLTPGVLATILGVQPILTLLLVERRYSATRVAGLCMALGGLALVVYRGADDVRLPASGVLFALAALACMTLGAIFQKGLKQAPIDVLPLQNAVSLALCMLIAPFEPLAFKPSVSVLVPLLWLGIVISIFAQLLFYRLVRSGNLVNVTSLFYLVPVVTALMDYVFFGNRLLPLGIAGMCAILLGLALALRTGPERAR</sequence>
<dbReference type="GO" id="GO:0016020">
    <property type="term" value="C:membrane"/>
    <property type="evidence" value="ECO:0007669"/>
    <property type="project" value="UniProtKB-SubCell"/>
</dbReference>
<keyword evidence="4 6" id="KW-1133">Transmembrane helix</keyword>
<dbReference type="Pfam" id="PF00892">
    <property type="entry name" value="EamA"/>
    <property type="match status" value="2"/>
</dbReference>
<evidence type="ECO:0000256" key="2">
    <source>
        <dbReference type="ARBA" id="ARBA00007362"/>
    </source>
</evidence>
<dbReference type="InterPro" id="IPR050638">
    <property type="entry name" value="AA-Vitamin_Transporters"/>
</dbReference>
<feature type="transmembrane region" description="Helical" evidence="6">
    <location>
        <begin position="208"/>
        <end position="228"/>
    </location>
</feature>
<evidence type="ECO:0000259" key="7">
    <source>
        <dbReference type="Pfam" id="PF00892"/>
    </source>
</evidence>
<feature type="transmembrane region" description="Helical" evidence="6">
    <location>
        <begin position="70"/>
        <end position="92"/>
    </location>
</feature>
<feature type="domain" description="EamA" evidence="7">
    <location>
        <begin position="150"/>
        <end position="281"/>
    </location>
</feature>
<dbReference type="PANTHER" id="PTHR32322:SF2">
    <property type="entry name" value="EAMA DOMAIN-CONTAINING PROTEIN"/>
    <property type="match status" value="1"/>
</dbReference>
<organism evidence="8 9">
    <name type="scientific">Trinickia violacea</name>
    <dbReference type="NCBI Taxonomy" id="2571746"/>
    <lineage>
        <taxon>Bacteria</taxon>
        <taxon>Pseudomonadati</taxon>
        <taxon>Pseudomonadota</taxon>
        <taxon>Betaproteobacteria</taxon>
        <taxon>Burkholderiales</taxon>
        <taxon>Burkholderiaceae</taxon>
        <taxon>Trinickia</taxon>
    </lineage>
</organism>
<dbReference type="SUPFAM" id="SSF103481">
    <property type="entry name" value="Multidrug resistance efflux transporter EmrE"/>
    <property type="match status" value="2"/>
</dbReference>
<evidence type="ECO:0000256" key="6">
    <source>
        <dbReference type="SAM" id="Phobius"/>
    </source>
</evidence>
<evidence type="ECO:0000256" key="5">
    <source>
        <dbReference type="ARBA" id="ARBA00023136"/>
    </source>
</evidence>
<dbReference type="AlphaFoldDB" id="A0A4P8IVK7"/>
<evidence type="ECO:0000313" key="8">
    <source>
        <dbReference type="EMBL" id="QCP52277.1"/>
    </source>
</evidence>
<comment type="similarity">
    <text evidence="2">Belongs to the EamA transporter family.</text>
</comment>
<accession>A0A4P8IVK7</accession>
<reference evidence="8 9" key="1">
    <citation type="submission" date="2019-05" db="EMBL/GenBank/DDBJ databases">
        <title>Burkholderia sp. DHOD12, isolated from subtropical forest soil.</title>
        <authorList>
            <person name="Gao Z.-H."/>
            <person name="Qiu L.-H."/>
        </authorList>
    </citation>
    <scope>NUCLEOTIDE SEQUENCE [LARGE SCALE GENOMIC DNA]</scope>
    <source>
        <strain evidence="8 9">DHOD12</strain>
    </source>
</reference>
<protein>
    <submittedName>
        <fullName evidence="8">DMT family transporter</fullName>
    </submittedName>
</protein>
<feature type="transmembrane region" description="Helical" evidence="6">
    <location>
        <begin position="262"/>
        <end position="281"/>
    </location>
</feature>
<evidence type="ECO:0000313" key="9">
    <source>
        <dbReference type="Proteomes" id="UP000298656"/>
    </source>
</evidence>
<dbReference type="Proteomes" id="UP000298656">
    <property type="component" value="Chromosome 2"/>
</dbReference>
<feature type="transmembrane region" description="Helical" evidence="6">
    <location>
        <begin position="98"/>
        <end position="115"/>
    </location>
</feature>
<dbReference type="KEGG" id="tvl:FAZ95_24155"/>
<feature type="transmembrane region" description="Helical" evidence="6">
    <location>
        <begin position="180"/>
        <end position="202"/>
    </location>
</feature>
<dbReference type="RefSeq" id="WP_137335050.1">
    <property type="nucleotide sequence ID" value="NZ_CP040078.1"/>
</dbReference>
<gene>
    <name evidence="8" type="ORF">FAZ95_24155</name>
</gene>
<feature type="transmembrane region" description="Helical" evidence="6">
    <location>
        <begin position="235"/>
        <end position="256"/>
    </location>
</feature>
<proteinExistence type="inferred from homology"/>
<dbReference type="EMBL" id="CP040078">
    <property type="protein sequence ID" value="QCP52277.1"/>
    <property type="molecule type" value="Genomic_DNA"/>
</dbReference>
<comment type="subcellular location">
    <subcellularLocation>
        <location evidence="1">Membrane</location>
        <topology evidence="1">Multi-pass membrane protein</topology>
    </subcellularLocation>
</comment>
<evidence type="ECO:0000256" key="4">
    <source>
        <dbReference type="ARBA" id="ARBA00022989"/>
    </source>
</evidence>
<evidence type="ECO:0000256" key="3">
    <source>
        <dbReference type="ARBA" id="ARBA00022692"/>
    </source>
</evidence>
<feature type="transmembrane region" description="Helical" evidence="6">
    <location>
        <begin position="38"/>
        <end position="58"/>
    </location>
</feature>
<feature type="transmembrane region" description="Helical" evidence="6">
    <location>
        <begin position="124"/>
        <end position="142"/>
    </location>
</feature>
<keyword evidence="3 6" id="KW-0812">Transmembrane</keyword>
<dbReference type="InterPro" id="IPR000620">
    <property type="entry name" value="EamA_dom"/>
</dbReference>
<keyword evidence="9" id="KW-1185">Reference proteome</keyword>